<feature type="compositionally biased region" description="Gly residues" evidence="1">
    <location>
        <begin position="51"/>
        <end position="62"/>
    </location>
</feature>
<keyword evidence="4" id="KW-1185">Reference proteome</keyword>
<dbReference type="PANTHER" id="PTHR35596:SF1">
    <property type="entry name" value="MICROBIAL-TYPE PARG CATALYTIC DOMAIN-CONTAINING PROTEIN"/>
    <property type="match status" value="1"/>
</dbReference>
<feature type="domain" description="Microbial-type PARG catalytic" evidence="2">
    <location>
        <begin position="129"/>
        <end position="228"/>
    </location>
</feature>
<sequence length="368" mass="41069">MQQFVRYFAGYDQGENPPPTSSTRPRIPPRKPLTRRTLPHTTRKVMSRPGSGSGLGFGGGQGSDPSFSPRSPRGSANSSPSSRESLRVTARETQDIVESVLDQLGMTERAQQSDPYSLDTLGRLNPYFCPSFSTPTRIQVLNEDTLNAALNLAQESEKQDAKYDNPHPVVVNFARHDKPGGGWLNGALAQEESLCYRSSLWKTLHYTAQNPLQRGEAIYSPYVIVVRNDLKSGHSLLPGIQPLTAPPPIMSAISIAAIRNPRTQTFRLADGTHKTVFRTDFDRDFTKQNMRLVLRIAAHKRHRHLVLGALGCGVYANPPEDVAHCWLEVLREDEFSGGWWRQIHFAVFDPRGDGNYDIFKKVLHGQTV</sequence>
<proteinExistence type="predicted"/>
<dbReference type="Pfam" id="PF10021">
    <property type="entry name" value="PARG_cat_microb"/>
    <property type="match status" value="1"/>
</dbReference>
<dbReference type="InterPro" id="IPR043472">
    <property type="entry name" value="Macro_dom-like"/>
</dbReference>
<dbReference type="Gene3D" id="3.40.220.10">
    <property type="entry name" value="Leucine Aminopeptidase, subunit E, domain 1"/>
    <property type="match status" value="1"/>
</dbReference>
<evidence type="ECO:0000259" key="2">
    <source>
        <dbReference type="Pfam" id="PF10021"/>
    </source>
</evidence>
<dbReference type="Proteomes" id="UP001628179">
    <property type="component" value="Unassembled WGS sequence"/>
</dbReference>
<evidence type="ECO:0000256" key="1">
    <source>
        <dbReference type="SAM" id="MobiDB-lite"/>
    </source>
</evidence>
<dbReference type="InterPro" id="IPR019261">
    <property type="entry name" value="PARG_cat_microbial"/>
</dbReference>
<name>A0ABQ0G9N1_9PEZI</name>
<dbReference type="RefSeq" id="XP_070916207.1">
    <property type="nucleotide sequence ID" value="XM_071060106.1"/>
</dbReference>
<feature type="compositionally biased region" description="Low complexity" evidence="1">
    <location>
        <begin position="63"/>
        <end position="83"/>
    </location>
</feature>
<dbReference type="InterPro" id="IPR012664">
    <property type="entry name" value="CHP02452"/>
</dbReference>
<accession>A0ABQ0G9N1</accession>
<dbReference type="SUPFAM" id="SSF52949">
    <property type="entry name" value="Macro domain-like"/>
    <property type="match status" value="1"/>
</dbReference>
<gene>
    <name evidence="3" type="ORF">MFIFM68171_04686</name>
</gene>
<dbReference type="PANTHER" id="PTHR35596">
    <property type="entry name" value="DUF2263 DOMAIN-CONTAINING PROTEIN"/>
    <property type="match status" value="1"/>
</dbReference>
<feature type="compositionally biased region" description="Basic residues" evidence="1">
    <location>
        <begin position="27"/>
        <end position="46"/>
    </location>
</feature>
<dbReference type="GeneID" id="98175429"/>
<evidence type="ECO:0000313" key="3">
    <source>
        <dbReference type="EMBL" id="GAB1314476.1"/>
    </source>
</evidence>
<dbReference type="NCBIfam" id="TIGR02452">
    <property type="entry name" value="TIGR02452 family protein"/>
    <property type="match status" value="1"/>
</dbReference>
<evidence type="ECO:0000313" key="4">
    <source>
        <dbReference type="Proteomes" id="UP001628179"/>
    </source>
</evidence>
<reference evidence="3 4" key="1">
    <citation type="submission" date="2024-09" db="EMBL/GenBank/DDBJ databases">
        <title>Itraconazole resistance in Madurella fahalii resulting from another homologue of gene encoding cytochrome P450 14-alpha sterol demethylase (CYP51).</title>
        <authorList>
            <person name="Yoshioka I."/>
            <person name="Fahal A.H."/>
            <person name="Kaneko S."/>
            <person name="Yaguchi T."/>
        </authorList>
    </citation>
    <scope>NUCLEOTIDE SEQUENCE [LARGE SCALE GENOMIC DNA]</scope>
    <source>
        <strain evidence="3 4">IFM 68171</strain>
    </source>
</reference>
<protein>
    <recommendedName>
        <fullName evidence="2">Microbial-type PARG catalytic domain-containing protein</fullName>
    </recommendedName>
</protein>
<feature type="region of interest" description="Disordered" evidence="1">
    <location>
        <begin position="1"/>
        <end position="90"/>
    </location>
</feature>
<dbReference type="EMBL" id="BAAFSV010000002">
    <property type="protein sequence ID" value="GAB1314476.1"/>
    <property type="molecule type" value="Genomic_DNA"/>
</dbReference>
<organism evidence="3 4">
    <name type="scientific">Madurella fahalii</name>
    <dbReference type="NCBI Taxonomy" id="1157608"/>
    <lineage>
        <taxon>Eukaryota</taxon>
        <taxon>Fungi</taxon>
        <taxon>Dikarya</taxon>
        <taxon>Ascomycota</taxon>
        <taxon>Pezizomycotina</taxon>
        <taxon>Sordariomycetes</taxon>
        <taxon>Sordariomycetidae</taxon>
        <taxon>Sordariales</taxon>
        <taxon>Sordariales incertae sedis</taxon>
        <taxon>Madurella</taxon>
    </lineage>
</organism>
<comment type="caution">
    <text evidence="3">The sequence shown here is derived from an EMBL/GenBank/DDBJ whole genome shotgun (WGS) entry which is preliminary data.</text>
</comment>